<keyword evidence="2" id="KW-1185">Reference proteome</keyword>
<dbReference type="AlphaFoldDB" id="A0A5P8WIZ1"/>
<dbReference type="EMBL" id="CP045231">
    <property type="protein sequence ID" value="QFS52827.1"/>
    <property type="molecule type" value="Genomic_DNA"/>
</dbReference>
<dbReference type="Proteomes" id="UP000326678">
    <property type="component" value="Chromosome pGXM04"/>
</dbReference>
<dbReference type="KEGG" id="nsh:GXM_10091"/>
<organism evidence="1 2">
    <name type="scientific">Nostoc sphaeroides CCNUC1</name>
    <dbReference type="NCBI Taxonomy" id="2653204"/>
    <lineage>
        <taxon>Bacteria</taxon>
        <taxon>Bacillati</taxon>
        <taxon>Cyanobacteriota</taxon>
        <taxon>Cyanophyceae</taxon>
        <taxon>Nostocales</taxon>
        <taxon>Nostocaceae</taxon>
        <taxon>Nostoc</taxon>
    </lineage>
</organism>
<protein>
    <submittedName>
        <fullName evidence="1">Uncharacterized protein</fullName>
    </submittedName>
</protein>
<evidence type="ECO:0000313" key="1">
    <source>
        <dbReference type="EMBL" id="QFS52827.1"/>
    </source>
</evidence>
<sequence>MGLAIITSCDRSEVRPEQKFLKGRLQADFGGLYSQAEIKDW</sequence>
<reference evidence="1 2" key="1">
    <citation type="submission" date="2019-10" db="EMBL/GenBank/DDBJ databases">
        <title>Genomic and transcriptomic insights into the perfect genentic adaptation of a filamentous nitrogen-fixing cyanobacterium to rice fields.</title>
        <authorList>
            <person name="Chen Z."/>
        </authorList>
    </citation>
    <scope>NUCLEOTIDE SEQUENCE [LARGE SCALE GENOMIC DNA]</scope>
    <source>
        <strain evidence="1">CCNUC1</strain>
    </source>
</reference>
<gene>
    <name evidence="1" type="ORF">GXM_10091</name>
</gene>
<evidence type="ECO:0000313" key="2">
    <source>
        <dbReference type="Proteomes" id="UP000326678"/>
    </source>
</evidence>
<proteinExistence type="predicted"/>
<accession>A0A5P8WIZ1</accession>
<name>A0A5P8WIZ1_9NOSO</name>